<dbReference type="Gene3D" id="3.30.1240.10">
    <property type="match status" value="1"/>
</dbReference>
<comment type="catalytic activity">
    <reaction evidence="1">
        <text>[protein]-peptidylproline (omega=180) = [protein]-peptidylproline (omega=0)</text>
        <dbReference type="Rhea" id="RHEA:16237"/>
        <dbReference type="Rhea" id="RHEA-COMP:10747"/>
        <dbReference type="Rhea" id="RHEA-COMP:10748"/>
        <dbReference type="ChEBI" id="CHEBI:83833"/>
        <dbReference type="ChEBI" id="CHEBI:83834"/>
        <dbReference type="EC" id="5.2.1.8"/>
    </reaction>
</comment>
<keyword evidence="5" id="KW-0413">Isomerase</keyword>
<comment type="function">
    <text evidence="2">PPIases accelerate the folding of proteins. It catalyzes the cis-trans isomerization of proline imidic peptide bonds in oligopeptides.</text>
</comment>
<dbReference type="InterPro" id="IPR029000">
    <property type="entry name" value="Cyclophilin-like_dom_sf"/>
</dbReference>
<evidence type="ECO:0000256" key="1">
    <source>
        <dbReference type="ARBA" id="ARBA00000971"/>
    </source>
</evidence>
<accession>A0A7X6N0B7</accession>
<dbReference type="Gene3D" id="3.40.50.1000">
    <property type="entry name" value="HAD superfamily/HAD-like"/>
    <property type="match status" value="1"/>
</dbReference>
<dbReference type="SUPFAM" id="SSF50891">
    <property type="entry name" value="Cyclophilin-like"/>
    <property type="match status" value="1"/>
</dbReference>
<dbReference type="Gene3D" id="2.40.100.10">
    <property type="entry name" value="Cyclophilin-like"/>
    <property type="match status" value="1"/>
</dbReference>
<dbReference type="InterPro" id="IPR036412">
    <property type="entry name" value="HAD-like_sf"/>
</dbReference>
<dbReference type="InterPro" id="IPR002130">
    <property type="entry name" value="Cyclophilin-type_PPIase_dom"/>
</dbReference>
<keyword evidence="7" id="KW-0378">Hydrolase</keyword>
<protein>
    <recommendedName>
        <fullName evidence="3">peptidylprolyl isomerase</fullName>
        <ecNumber evidence="3">5.2.1.8</ecNumber>
    </recommendedName>
</protein>
<dbReference type="InterPro" id="IPR006379">
    <property type="entry name" value="HAD-SF_hydro_IIB"/>
</dbReference>
<dbReference type="NCBIfam" id="TIGR00099">
    <property type="entry name" value="Cof-subfamily"/>
    <property type="match status" value="1"/>
</dbReference>
<dbReference type="GO" id="GO:0006457">
    <property type="term" value="P:protein folding"/>
    <property type="evidence" value="ECO:0007669"/>
    <property type="project" value="InterPro"/>
</dbReference>
<dbReference type="PANTHER" id="PTHR45625">
    <property type="entry name" value="PEPTIDYL-PROLYL CIS-TRANS ISOMERASE-RELATED"/>
    <property type="match status" value="1"/>
</dbReference>
<dbReference type="EMBL" id="JAAXPR010000004">
    <property type="protein sequence ID" value="NKZ19867.1"/>
    <property type="molecule type" value="Genomic_DNA"/>
</dbReference>
<keyword evidence="8" id="KW-1185">Reference proteome</keyword>
<dbReference type="NCBIfam" id="TIGR01484">
    <property type="entry name" value="HAD-SF-IIB"/>
    <property type="match status" value="1"/>
</dbReference>
<dbReference type="PANTHER" id="PTHR45625:SF4">
    <property type="entry name" value="PEPTIDYLPROLYL ISOMERASE DOMAIN AND WD REPEAT-CONTAINING PROTEIN 1"/>
    <property type="match status" value="1"/>
</dbReference>
<dbReference type="PRINTS" id="PR00153">
    <property type="entry name" value="CSAPPISMRASE"/>
</dbReference>
<dbReference type="SFLD" id="SFLDS00003">
    <property type="entry name" value="Haloacid_Dehalogenase"/>
    <property type="match status" value="1"/>
</dbReference>
<gene>
    <name evidence="7" type="ORF">HF992_03235</name>
</gene>
<dbReference type="PROSITE" id="PS50072">
    <property type="entry name" value="CSA_PPIASE_2"/>
    <property type="match status" value="1"/>
</dbReference>
<name>A0A7X6N0B7_9STRE</name>
<dbReference type="GO" id="GO:0003755">
    <property type="term" value="F:peptidyl-prolyl cis-trans isomerase activity"/>
    <property type="evidence" value="ECO:0007669"/>
    <property type="project" value="UniProtKB-KW"/>
</dbReference>
<dbReference type="InterPro" id="IPR000150">
    <property type="entry name" value="Cof"/>
</dbReference>
<comment type="caution">
    <text evidence="7">The sequence shown here is derived from an EMBL/GenBank/DDBJ whole genome shotgun (WGS) entry which is preliminary data.</text>
</comment>
<evidence type="ECO:0000256" key="2">
    <source>
        <dbReference type="ARBA" id="ARBA00002388"/>
    </source>
</evidence>
<proteinExistence type="predicted"/>
<dbReference type="RefSeq" id="WP_168548626.1">
    <property type="nucleotide sequence ID" value="NZ_JAAXPR010000004.1"/>
</dbReference>
<feature type="domain" description="PPIase cyclophilin-type" evidence="6">
    <location>
        <begin position="290"/>
        <end position="464"/>
    </location>
</feature>
<dbReference type="GO" id="GO:0016791">
    <property type="term" value="F:phosphatase activity"/>
    <property type="evidence" value="ECO:0007669"/>
    <property type="project" value="UniProtKB-ARBA"/>
</dbReference>
<dbReference type="Pfam" id="PF08282">
    <property type="entry name" value="Hydrolase_3"/>
    <property type="match status" value="1"/>
</dbReference>
<dbReference type="Pfam" id="PF00160">
    <property type="entry name" value="Pro_isomerase"/>
    <property type="match status" value="1"/>
</dbReference>
<reference evidence="7 8" key="1">
    <citation type="submission" date="2020-04" db="EMBL/GenBank/DDBJ databases">
        <title>MicrobeNet Type strains.</title>
        <authorList>
            <person name="Nicholson A.C."/>
        </authorList>
    </citation>
    <scope>NUCLEOTIDE SEQUENCE [LARGE SCALE GENOMIC DNA]</scope>
    <source>
        <strain evidence="7 8">CCUG 69612</strain>
    </source>
</reference>
<dbReference type="InterPro" id="IPR044666">
    <property type="entry name" value="Cyclophilin_A-like"/>
</dbReference>
<dbReference type="InterPro" id="IPR023214">
    <property type="entry name" value="HAD_sf"/>
</dbReference>
<organism evidence="7 8">
    <name type="scientific">Streptococcus ovuberis</name>
    <dbReference type="NCBI Taxonomy" id="1936207"/>
    <lineage>
        <taxon>Bacteria</taxon>
        <taxon>Bacillati</taxon>
        <taxon>Bacillota</taxon>
        <taxon>Bacilli</taxon>
        <taxon>Lactobacillales</taxon>
        <taxon>Streptococcaceae</taxon>
        <taxon>Streptococcus</taxon>
    </lineage>
</organism>
<evidence type="ECO:0000256" key="3">
    <source>
        <dbReference type="ARBA" id="ARBA00013194"/>
    </source>
</evidence>
<dbReference type="SUPFAM" id="SSF56784">
    <property type="entry name" value="HAD-like"/>
    <property type="match status" value="1"/>
</dbReference>
<dbReference type="AlphaFoldDB" id="A0A7X6N0B7"/>
<evidence type="ECO:0000256" key="5">
    <source>
        <dbReference type="ARBA" id="ARBA00023235"/>
    </source>
</evidence>
<evidence type="ECO:0000256" key="4">
    <source>
        <dbReference type="ARBA" id="ARBA00023110"/>
    </source>
</evidence>
<dbReference type="Proteomes" id="UP000522720">
    <property type="component" value="Unassembled WGS sequence"/>
</dbReference>
<dbReference type="EC" id="5.2.1.8" evidence="3"/>
<evidence type="ECO:0000259" key="6">
    <source>
        <dbReference type="PROSITE" id="PS50072"/>
    </source>
</evidence>
<dbReference type="SFLD" id="SFLDG01140">
    <property type="entry name" value="C2.B:_Phosphomannomutase_and_P"/>
    <property type="match status" value="1"/>
</dbReference>
<dbReference type="InterPro" id="IPR020892">
    <property type="entry name" value="Cyclophilin-type_PPIase_CS"/>
</dbReference>
<sequence length="466" mass="51408">MDSKTKYKAKKVKAVFFDIDDTLRVKDTGFMPESIKSVFDQLKSKGIITGIASGRAIYGVVPEIQALKPDYFVTINGAYVLSRRDEELFSRPIASDVVQKFVAWTKEVGIDYGFVGKDRAVVSKDSAVIERAIMPVYGRLEVEPDFHLTNDVFQMWTFETVGDSLDFPEELAEELRLVRWHPNSSDVVLKETSKALGVAKVLDALKLKPENILVFGDELNDLELFDYAGLAIAMGVSHKDLQAKADFVTKTVEENGIQYALEELGMIEKELTFPQLDLGAVEGPTATIKTNHGDMKLKLFPEQAPKTVANFVGLAKQGYYDGVIFHRIIKDFMIQGGDPTGTGMGGESIYGESFEDEFSAELYNIRGALSMANAGPNTNGSQFFIVQNDSLAYSAKELVRGGWPQEIAAVYATEGGTPHLDRRHTVFGQLADEDSYAVLDKIASVETGPADRPVDEVIIQTIEVLD</sequence>
<evidence type="ECO:0000313" key="7">
    <source>
        <dbReference type="EMBL" id="NKZ19867.1"/>
    </source>
</evidence>
<evidence type="ECO:0000313" key="8">
    <source>
        <dbReference type="Proteomes" id="UP000522720"/>
    </source>
</evidence>
<keyword evidence="4" id="KW-0697">Rotamase</keyword>
<dbReference type="PROSITE" id="PS00170">
    <property type="entry name" value="CSA_PPIASE_1"/>
    <property type="match status" value="1"/>
</dbReference>